<evidence type="ECO:0000256" key="3">
    <source>
        <dbReference type="ARBA" id="ARBA00022553"/>
    </source>
</evidence>
<dbReference type="Gene3D" id="3.30.559.30">
    <property type="entry name" value="Nonribosomal peptide synthetase, condensation domain"/>
    <property type="match status" value="1"/>
</dbReference>
<dbReference type="CDD" id="cd05930">
    <property type="entry name" value="A_NRPS"/>
    <property type="match status" value="1"/>
</dbReference>
<dbReference type="SUPFAM" id="SSF52777">
    <property type="entry name" value="CoA-dependent acyltransferases"/>
    <property type="match status" value="2"/>
</dbReference>
<evidence type="ECO:0000256" key="1">
    <source>
        <dbReference type="ARBA" id="ARBA00001957"/>
    </source>
</evidence>
<comment type="cofactor">
    <cofactor evidence="1">
        <name>pantetheine 4'-phosphate</name>
        <dbReference type="ChEBI" id="CHEBI:47942"/>
    </cofactor>
</comment>
<dbReference type="Pfam" id="PF00550">
    <property type="entry name" value="PP-binding"/>
    <property type="match status" value="1"/>
</dbReference>
<proteinExistence type="predicted"/>
<dbReference type="NCBIfam" id="TIGR01733">
    <property type="entry name" value="AA-adenyl-dom"/>
    <property type="match status" value="1"/>
</dbReference>
<evidence type="ECO:0000313" key="7">
    <source>
        <dbReference type="Proteomes" id="UP000198781"/>
    </source>
</evidence>
<dbReference type="InterPro" id="IPR045851">
    <property type="entry name" value="AMP-bd_C_sf"/>
</dbReference>
<dbReference type="GO" id="GO:0005737">
    <property type="term" value="C:cytoplasm"/>
    <property type="evidence" value="ECO:0007669"/>
    <property type="project" value="TreeGrafter"/>
</dbReference>
<dbReference type="EMBL" id="FMZC01000031">
    <property type="protein sequence ID" value="SDE75800.1"/>
    <property type="molecule type" value="Genomic_DNA"/>
</dbReference>
<dbReference type="InterPro" id="IPR025110">
    <property type="entry name" value="AMP-bd_C"/>
</dbReference>
<dbReference type="InterPro" id="IPR001242">
    <property type="entry name" value="Condensation_dom"/>
</dbReference>
<dbReference type="SUPFAM" id="SSF56801">
    <property type="entry name" value="Acetyl-CoA synthetase-like"/>
    <property type="match status" value="1"/>
</dbReference>
<dbReference type="PRINTS" id="PR00154">
    <property type="entry name" value="AMPBINDING"/>
</dbReference>
<organism evidence="6 7">
    <name type="scientific">Paracidovorax valerianellae</name>
    <dbReference type="NCBI Taxonomy" id="187868"/>
    <lineage>
        <taxon>Bacteria</taxon>
        <taxon>Pseudomonadati</taxon>
        <taxon>Pseudomonadota</taxon>
        <taxon>Betaproteobacteria</taxon>
        <taxon>Burkholderiales</taxon>
        <taxon>Comamonadaceae</taxon>
        <taxon>Paracidovorax</taxon>
    </lineage>
</organism>
<dbReference type="SUPFAM" id="SSF47336">
    <property type="entry name" value="ACP-like"/>
    <property type="match status" value="1"/>
</dbReference>
<feature type="domain" description="Carrier" evidence="5">
    <location>
        <begin position="980"/>
        <end position="1055"/>
    </location>
</feature>
<keyword evidence="3" id="KW-0597">Phosphoprotein</keyword>
<evidence type="ECO:0000313" key="6">
    <source>
        <dbReference type="EMBL" id="SDE75800.1"/>
    </source>
</evidence>
<dbReference type="GO" id="GO:0031177">
    <property type="term" value="F:phosphopantetheine binding"/>
    <property type="evidence" value="ECO:0007669"/>
    <property type="project" value="InterPro"/>
</dbReference>
<dbReference type="GO" id="GO:0043041">
    <property type="term" value="P:amino acid activation for nonribosomal peptide biosynthetic process"/>
    <property type="evidence" value="ECO:0007669"/>
    <property type="project" value="TreeGrafter"/>
</dbReference>
<reference evidence="6 7" key="1">
    <citation type="submission" date="2016-10" db="EMBL/GenBank/DDBJ databases">
        <authorList>
            <person name="de Groot N.N."/>
        </authorList>
    </citation>
    <scope>NUCLEOTIDE SEQUENCE [LARGE SCALE GENOMIC DNA]</scope>
    <source>
        <strain evidence="6 7">DSM 16619</strain>
    </source>
</reference>
<dbReference type="InterPro" id="IPR029058">
    <property type="entry name" value="AB_hydrolase_fold"/>
</dbReference>
<feature type="compositionally biased region" description="Low complexity" evidence="4">
    <location>
        <begin position="1059"/>
        <end position="1080"/>
    </location>
</feature>
<dbReference type="PROSITE" id="PS50075">
    <property type="entry name" value="CARRIER"/>
    <property type="match status" value="1"/>
</dbReference>
<dbReference type="InterPro" id="IPR006162">
    <property type="entry name" value="Ppantetheine_attach_site"/>
</dbReference>
<dbReference type="InterPro" id="IPR009081">
    <property type="entry name" value="PP-bd_ACP"/>
</dbReference>
<evidence type="ECO:0000256" key="4">
    <source>
        <dbReference type="SAM" id="MobiDB-lite"/>
    </source>
</evidence>
<feature type="region of interest" description="Disordered" evidence="4">
    <location>
        <begin position="1056"/>
        <end position="1080"/>
    </location>
</feature>
<dbReference type="InterPro" id="IPR020845">
    <property type="entry name" value="AMP-binding_CS"/>
</dbReference>
<accession>A0A1G7FIR5</accession>
<dbReference type="PROSITE" id="PS00455">
    <property type="entry name" value="AMP_BINDING"/>
    <property type="match status" value="1"/>
</dbReference>
<dbReference type="SMART" id="SM00823">
    <property type="entry name" value="PKS_PP"/>
    <property type="match status" value="1"/>
</dbReference>
<dbReference type="Gene3D" id="3.30.559.10">
    <property type="entry name" value="Chloramphenicol acetyltransferase-like domain"/>
    <property type="match status" value="1"/>
</dbReference>
<dbReference type="Gene3D" id="3.30.300.30">
    <property type="match status" value="1"/>
</dbReference>
<evidence type="ECO:0000259" key="5">
    <source>
        <dbReference type="PROSITE" id="PS50075"/>
    </source>
</evidence>
<dbReference type="InterPro" id="IPR010071">
    <property type="entry name" value="AA_adenyl_dom"/>
</dbReference>
<dbReference type="AlphaFoldDB" id="A0A1G7FIR5"/>
<dbReference type="Gene3D" id="2.30.38.10">
    <property type="entry name" value="Luciferase, Domain 3"/>
    <property type="match status" value="1"/>
</dbReference>
<dbReference type="STRING" id="187868.SAMN05192589_1313"/>
<dbReference type="Pfam" id="PF13193">
    <property type="entry name" value="AMP-binding_C"/>
    <property type="match status" value="1"/>
</dbReference>
<dbReference type="InterPro" id="IPR020459">
    <property type="entry name" value="AMP-binding"/>
</dbReference>
<dbReference type="InterPro" id="IPR000873">
    <property type="entry name" value="AMP-dep_synth/lig_dom"/>
</dbReference>
<keyword evidence="2" id="KW-0596">Phosphopantetheine</keyword>
<dbReference type="Pfam" id="PF00501">
    <property type="entry name" value="AMP-binding"/>
    <property type="match status" value="1"/>
</dbReference>
<dbReference type="Gene3D" id="3.40.50.1820">
    <property type="entry name" value="alpha/beta hydrolase"/>
    <property type="match status" value="1"/>
</dbReference>
<dbReference type="Proteomes" id="UP000198781">
    <property type="component" value="Unassembled WGS sequence"/>
</dbReference>
<protein>
    <submittedName>
        <fullName evidence="6">Amino acid adenylation domain-containing protein</fullName>
    </submittedName>
</protein>
<dbReference type="InterPro" id="IPR020806">
    <property type="entry name" value="PKS_PP-bd"/>
</dbReference>
<dbReference type="Gene3D" id="3.40.50.980">
    <property type="match status" value="2"/>
</dbReference>
<dbReference type="PANTHER" id="PTHR45527">
    <property type="entry name" value="NONRIBOSOMAL PEPTIDE SYNTHETASE"/>
    <property type="match status" value="1"/>
</dbReference>
<sequence>MMSTLTDLAEPTFPLSPEQRALLSMAGSDPCAAVLTLELRTRIDGALEPLRLRAAVESTVGTHGALATALRPVPGYRGLRQQPLDTQPVLDWHACDLRGSAGGSAALDDWVQGLAAAPMDPAGATVLRVGLARTDDAQHVLLLAANALAVDQGSLASLLDQIALAYASEARGVSDEPFQYAQFVEWRQDLEEGEDALHGQTYWRRHVEAADTLPPLRLDAWTGSQGGDLPASLELRHLLPVDSALVDRIDAAAAAAGTHVHTLLQAVWWLLLSRLGQESRFMAGWQHDCRDDYDVMQGSVGAFSKVLPVAVDIPPTACFADWLNRLHATLDAHVQAQEFCPLEAMALSTHPRWGFLTRPAPARHTVGETVWQVESLAVPLSCFDGVLDVRWSAGHPARLGLYAAAGRCSEAAADALLTQFTTLLAGVVTQPDIPVDSLSLVGERERALLLSINQATLDFGPLNVGQHIARWAVLTPDAIAIESGAEDLSYRELEISVAHMAQALQARGLPAGGLLAIELPRSLDLVVAILAAWRVGAGYLPLEPEWPLARRQAVLEHARPACVLRALAADSATSLKEAQPWREIVLADVANVADLKVDAPAEPASHRSAQVDDLAYVLYTSGSTGQPKGVVIGQAQLLNYVASATQAMDLGRCRRWALTSSVVADLGNTALFGALFNGACLVIAGPNDVKDARAFSAFMAQRRIDAIKMVPSHLEALLEDEAPVLPETLVLGGEATTGALLQRIERLAPKCRIYNHYGPTETTVGVMVHAHQTGSETRGDATLPLTQVLANNRIYVLDEQLQLVPQGGRGMVFIGGAQQCRGYLHREESGEAFLDDPFVPGERMYRTGDLAYRLVGGGIRLAGRADHQIKIRGFRVEPAEVEAVLVLHPQVSQATVIAVTGEGGAPELAAFVVAAFESAGMVPPTPAALRSHVETRLPAAMVPARCVVLARFPRLPNGKIDRIALAALAASEGQHAPSELPRNALEHWLAEAMAQLLQRESVGVHDDFFDLGAHSLLVIKLVARIRKQLQFDVAPGLVFDHPSISALAEALQQGEGDHAAQLQQRAQAQRDATSQSAVAA</sequence>
<dbReference type="PANTHER" id="PTHR45527:SF1">
    <property type="entry name" value="FATTY ACID SYNTHASE"/>
    <property type="match status" value="1"/>
</dbReference>
<dbReference type="InterPro" id="IPR023213">
    <property type="entry name" value="CAT-like_dom_sf"/>
</dbReference>
<dbReference type="GO" id="GO:0003824">
    <property type="term" value="F:catalytic activity"/>
    <property type="evidence" value="ECO:0007669"/>
    <property type="project" value="InterPro"/>
</dbReference>
<name>A0A1G7FIR5_9BURK</name>
<keyword evidence="7" id="KW-1185">Reference proteome</keyword>
<evidence type="ECO:0000256" key="2">
    <source>
        <dbReference type="ARBA" id="ARBA00022450"/>
    </source>
</evidence>
<dbReference type="InterPro" id="IPR036736">
    <property type="entry name" value="ACP-like_sf"/>
</dbReference>
<gene>
    <name evidence="6" type="ORF">SAMN05192589_1313</name>
</gene>
<dbReference type="PROSITE" id="PS00012">
    <property type="entry name" value="PHOSPHOPANTETHEINE"/>
    <property type="match status" value="1"/>
</dbReference>
<dbReference type="GO" id="GO:0044550">
    <property type="term" value="P:secondary metabolite biosynthetic process"/>
    <property type="evidence" value="ECO:0007669"/>
    <property type="project" value="TreeGrafter"/>
</dbReference>
<dbReference type="Pfam" id="PF00668">
    <property type="entry name" value="Condensation"/>
    <property type="match status" value="1"/>
</dbReference>